<dbReference type="PRINTS" id="PR00781">
    <property type="entry name" value="LIPOSIGPTASE"/>
</dbReference>
<evidence type="ECO:0000313" key="12">
    <source>
        <dbReference type="EMBL" id="ANF16946.1"/>
    </source>
</evidence>
<evidence type="ECO:0000256" key="8">
    <source>
        <dbReference type="ARBA" id="ARBA00023136"/>
    </source>
</evidence>
<evidence type="ECO:0000313" key="13">
    <source>
        <dbReference type="Proteomes" id="UP000077654"/>
    </source>
</evidence>
<keyword evidence="6 9" id="KW-0378">Hydrolase</keyword>
<keyword evidence="2 9" id="KW-1003">Cell membrane</keyword>
<comment type="function">
    <text evidence="9 10">This protein specifically catalyzes the removal of signal peptides from prolipoproteins.</text>
</comment>
<sequence length="163" mass="19118">MKKPLNLSNALILLTITSLVILLDFLSKQWIIKNFSLYETKQFTSVINFFYTRNYGIAFSLLSDINKYSKYVLYFINIITIFIISKILLFIPQNKIYYNFPYALIIGGAIGNIIDRLRFGFVIDFIDIHIKNWYFGTFNIADISIFLGSIIILHILFFIKEKI</sequence>
<dbReference type="Proteomes" id="UP000077654">
    <property type="component" value="Chromosome"/>
</dbReference>
<feature type="active site" evidence="9">
    <location>
        <position position="142"/>
    </location>
</feature>
<keyword evidence="4 9" id="KW-0812">Transmembrane</keyword>
<evidence type="ECO:0000256" key="4">
    <source>
        <dbReference type="ARBA" id="ARBA00022692"/>
    </source>
</evidence>
<keyword evidence="3 9" id="KW-0645">Protease</keyword>
<keyword evidence="13" id="KW-1185">Reference proteome</keyword>
<feature type="transmembrane region" description="Helical" evidence="9">
    <location>
        <begin position="96"/>
        <end position="114"/>
    </location>
</feature>
<evidence type="ECO:0000256" key="7">
    <source>
        <dbReference type="ARBA" id="ARBA00022989"/>
    </source>
</evidence>
<dbReference type="UniPathway" id="UPA00665"/>
<evidence type="ECO:0000256" key="9">
    <source>
        <dbReference type="HAMAP-Rule" id="MF_00161"/>
    </source>
</evidence>
<evidence type="ECO:0000256" key="10">
    <source>
        <dbReference type="RuleBase" id="RU000594"/>
    </source>
</evidence>
<keyword evidence="8 9" id="KW-0472">Membrane</keyword>
<evidence type="ECO:0000256" key="6">
    <source>
        <dbReference type="ARBA" id="ARBA00022801"/>
    </source>
</evidence>
<gene>
    <name evidence="9" type="primary">lspA</name>
    <name evidence="12" type="ORF">XW81_00695</name>
</gene>
<dbReference type="GO" id="GO:0006508">
    <property type="term" value="P:proteolysis"/>
    <property type="evidence" value="ECO:0007669"/>
    <property type="project" value="UniProtKB-KW"/>
</dbReference>
<comment type="similarity">
    <text evidence="1 9 11">Belongs to the peptidase A8 family.</text>
</comment>
<dbReference type="InterPro" id="IPR001872">
    <property type="entry name" value="Peptidase_A8"/>
</dbReference>
<evidence type="ECO:0000256" key="3">
    <source>
        <dbReference type="ARBA" id="ARBA00022670"/>
    </source>
</evidence>
<evidence type="ECO:0000256" key="5">
    <source>
        <dbReference type="ARBA" id="ARBA00022750"/>
    </source>
</evidence>
<dbReference type="RefSeq" id="WP_075473959.1">
    <property type="nucleotide sequence ID" value="NZ_CP011299.1"/>
</dbReference>
<evidence type="ECO:0000256" key="1">
    <source>
        <dbReference type="ARBA" id="ARBA00006139"/>
    </source>
</evidence>
<keyword evidence="7 9" id="KW-1133">Transmembrane helix</keyword>
<name>A0A172WDA4_BUCSC</name>
<dbReference type="HAMAP" id="MF_00161">
    <property type="entry name" value="LspA"/>
    <property type="match status" value="1"/>
</dbReference>
<comment type="pathway">
    <text evidence="9">Protein modification; lipoprotein biosynthesis (signal peptide cleavage).</text>
</comment>
<feature type="transmembrane region" description="Helical" evidence="9">
    <location>
        <begin position="6"/>
        <end position="26"/>
    </location>
</feature>
<dbReference type="GO" id="GO:0005886">
    <property type="term" value="C:plasma membrane"/>
    <property type="evidence" value="ECO:0007669"/>
    <property type="project" value="UniProtKB-SubCell"/>
</dbReference>
<dbReference type="EMBL" id="CP011299">
    <property type="protein sequence ID" value="ANF16946.1"/>
    <property type="molecule type" value="Genomic_DNA"/>
</dbReference>
<proteinExistence type="inferred from homology"/>
<dbReference type="PANTHER" id="PTHR33695:SF1">
    <property type="entry name" value="LIPOPROTEIN SIGNAL PEPTIDASE"/>
    <property type="match status" value="1"/>
</dbReference>
<dbReference type="EC" id="3.4.23.36" evidence="9"/>
<dbReference type="Pfam" id="PF01252">
    <property type="entry name" value="Peptidase_A8"/>
    <property type="match status" value="1"/>
</dbReference>
<dbReference type="PROSITE" id="PS00855">
    <property type="entry name" value="SPASE_II"/>
    <property type="match status" value="1"/>
</dbReference>
<comment type="catalytic activity">
    <reaction evidence="9 10">
        <text>Release of signal peptides from bacterial membrane prolipoproteins. Hydrolyzes -Xaa-Yaa-Zaa-|-(S,diacylglyceryl)Cys-, in which Xaa is hydrophobic (preferably Leu), and Yaa (Ala or Ser) and Zaa (Gly or Ala) have small, neutral side chains.</text>
        <dbReference type="EC" id="3.4.23.36"/>
    </reaction>
</comment>
<evidence type="ECO:0000256" key="2">
    <source>
        <dbReference type="ARBA" id="ARBA00022475"/>
    </source>
</evidence>
<feature type="transmembrane region" description="Helical" evidence="9">
    <location>
        <begin position="134"/>
        <end position="159"/>
    </location>
</feature>
<feature type="active site" evidence="9">
    <location>
        <position position="124"/>
    </location>
</feature>
<accession>A0A172WDA4</accession>
<protein>
    <recommendedName>
        <fullName evidence="9">Lipoprotein signal peptidase</fullName>
        <ecNumber evidence="9">3.4.23.36</ecNumber>
    </recommendedName>
    <alternativeName>
        <fullName evidence="9">Prolipoprotein signal peptidase</fullName>
    </alternativeName>
    <alternativeName>
        <fullName evidence="9">Signal peptidase II</fullName>
        <shortName evidence="9">SPase II</shortName>
    </alternativeName>
</protein>
<dbReference type="NCBIfam" id="TIGR00077">
    <property type="entry name" value="lspA"/>
    <property type="match status" value="1"/>
</dbReference>
<dbReference type="PANTHER" id="PTHR33695">
    <property type="entry name" value="LIPOPROTEIN SIGNAL PEPTIDASE"/>
    <property type="match status" value="1"/>
</dbReference>
<dbReference type="OrthoDB" id="9810259at2"/>
<dbReference type="PATRIC" id="fig|118110.3.peg.133"/>
<dbReference type="STRING" id="118110.XW81_00695"/>
<keyword evidence="5 9" id="KW-0064">Aspartyl protease</keyword>
<evidence type="ECO:0000256" key="11">
    <source>
        <dbReference type="RuleBase" id="RU004181"/>
    </source>
</evidence>
<organism evidence="12 13">
    <name type="scientific">Buchnera aphidicola subsp. Schlechtendalia chinensis</name>
    <dbReference type="NCBI Taxonomy" id="118110"/>
    <lineage>
        <taxon>Bacteria</taxon>
        <taxon>Pseudomonadati</taxon>
        <taxon>Pseudomonadota</taxon>
        <taxon>Gammaproteobacteria</taxon>
        <taxon>Enterobacterales</taxon>
        <taxon>Erwiniaceae</taxon>
        <taxon>Buchnera</taxon>
    </lineage>
</organism>
<comment type="subcellular location">
    <subcellularLocation>
        <location evidence="9">Cell membrane</location>
        <topology evidence="9">Multi-pass membrane protein</topology>
    </subcellularLocation>
</comment>
<dbReference type="GO" id="GO:0004190">
    <property type="term" value="F:aspartic-type endopeptidase activity"/>
    <property type="evidence" value="ECO:0007669"/>
    <property type="project" value="UniProtKB-UniRule"/>
</dbReference>
<feature type="transmembrane region" description="Helical" evidence="9">
    <location>
        <begin position="71"/>
        <end position="89"/>
    </location>
</feature>
<dbReference type="AlphaFoldDB" id="A0A172WDA4"/>
<reference evidence="12 13" key="1">
    <citation type="submission" date="2015-04" db="EMBL/GenBank/DDBJ databases">
        <title>Buchnera aphidicola assembly.</title>
        <authorList>
            <person name="Zhang Y."/>
        </authorList>
    </citation>
    <scope>NUCLEOTIDE SEQUENCE [LARGE SCALE GENOMIC DNA]</scope>
    <source>
        <strain evidence="12 13">SC</strain>
    </source>
</reference>